<evidence type="ECO:0000256" key="3">
    <source>
        <dbReference type="ARBA" id="ARBA00022723"/>
    </source>
</evidence>
<keyword evidence="2 5" id="KW-0819">tRNA processing</keyword>
<dbReference type="SUPFAM" id="SSF51713">
    <property type="entry name" value="tRNA-guanine transglycosylase"/>
    <property type="match status" value="1"/>
</dbReference>
<dbReference type="Proteomes" id="UP000315522">
    <property type="component" value="Unassembled WGS sequence"/>
</dbReference>
<evidence type="ECO:0000256" key="6">
    <source>
        <dbReference type="SAM" id="MobiDB-lite"/>
    </source>
</evidence>
<keyword evidence="8" id="KW-0808">Transferase</keyword>
<feature type="binding site" evidence="5">
    <location>
        <position position="368"/>
    </location>
    <ligand>
        <name>Zn(2+)</name>
        <dbReference type="ChEBI" id="CHEBI:29105"/>
    </ligand>
</feature>
<feature type="binding site" evidence="5">
    <location>
        <position position="337"/>
    </location>
    <ligand>
        <name>Zn(2+)</name>
        <dbReference type="ChEBI" id="CHEBI:29105"/>
    </ligand>
</feature>
<feature type="binding site" evidence="5">
    <location>
        <position position="339"/>
    </location>
    <ligand>
        <name>Zn(2+)</name>
        <dbReference type="ChEBI" id="CHEBI:29105"/>
    </ligand>
</feature>
<dbReference type="GO" id="GO:0046872">
    <property type="term" value="F:metal ion binding"/>
    <property type="evidence" value="ECO:0007669"/>
    <property type="project" value="UniProtKB-KW"/>
</dbReference>
<evidence type="ECO:0000256" key="2">
    <source>
        <dbReference type="ARBA" id="ARBA00022694"/>
    </source>
</evidence>
<proteinExistence type="inferred from homology"/>
<dbReference type="HAMAP" id="MF_03043">
    <property type="entry name" value="QTRT2"/>
    <property type="match status" value="1"/>
</dbReference>
<dbReference type="EMBL" id="QGML01000432">
    <property type="protein sequence ID" value="TVY91906.1"/>
    <property type="molecule type" value="Genomic_DNA"/>
</dbReference>
<evidence type="ECO:0000256" key="1">
    <source>
        <dbReference type="ARBA" id="ARBA00022490"/>
    </source>
</evidence>
<protein>
    <recommendedName>
        <fullName evidence="5">Queuine tRNA-ribosyltransferase accessory subunit 2</fullName>
    </recommendedName>
    <alternativeName>
        <fullName evidence="5">Queuine tRNA-ribosyltransferase domain-containing protein 1</fullName>
    </alternativeName>
</protein>
<reference evidence="8 9" key="1">
    <citation type="submission" date="2018-05" db="EMBL/GenBank/DDBJ databases">
        <title>Genome sequencing and assembly of the regulated plant pathogen Lachnellula willkommii and related sister species for the development of diagnostic species identification markers.</title>
        <authorList>
            <person name="Giroux E."/>
            <person name="Bilodeau G."/>
        </authorList>
    </citation>
    <scope>NUCLEOTIDE SEQUENCE [LARGE SCALE GENOMIC DNA]</scope>
    <source>
        <strain evidence="8 9">CBS 172.35</strain>
    </source>
</reference>
<comment type="caution">
    <text evidence="8">The sequence shown here is derived from an EMBL/GenBank/DDBJ whole genome shotgun (WGS) entry which is preliminary data.</text>
</comment>
<evidence type="ECO:0000259" key="7">
    <source>
        <dbReference type="Pfam" id="PF01702"/>
    </source>
</evidence>
<dbReference type="InterPro" id="IPR036511">
    <property type="entry name" value="TGT-like_sf"/>
</dbReference>
<dbReference type="Pfam" id="PF01702">
    <property type="entry name" value="TGT"/>
    <property type="match status" value="1"/>
</dbReference>
<evidence type="ECO:0000256" key="4">
    <source>
        <dbReference type="ARBA" id="ARBA00022833"/>
    </source>
</evidence>
<dbReference type="PANTHER" id="PTHR46064">
    <property type="entry name" value="QUEUINE TRNA-RIBOSYLTRANSFERASE ACCESSORY SUBUNIT 2"/>
    <property type="match status" value="1"/>
</dbReference>
<comment type="similarity">
    <text evidence="5">Belongs to the queuine tRNA-ribosyltransferase family. QTRT2 subfamily.</text>
</comment>
<dbReference type="GO" id="GO:0005737">
    <property type="term" value="C:cytoplasm"/>
    <property type="evidence" value="ECO:0007669"/>
    <property type="project" value="UniProtKB-SubCell"/>
</dbReference>
<dbReference type="InterPro" id="IPR028592">
    <property type="entry name" value="QTRTD1"/>
</dbReference>
<accession>A0A559MG27</accession>
<feature type="domain" description="tRNA-guanine(15) transglycosylase-like" evidence="7">
    <location>
        <begin position="29"/>
        <end position="401"/>
    </location>
</feature>
<keyword evidence="4 5" id="KW-0862">Zinc</keyword>
<comment type="subunit">
    <text evidence="5">Heterodimer of a catalytic subunit and an accessory subunit.</text>
</comment>
<dbReference type="InterPro" id="IPR002616">
    <property type="entry name" value="tRNA_ribo_trans-like"/>
</dbReference>
<feature type="region of interest" description="Disordered" evidence="6">
    <location>
        <begin position="404"/>
        <end position="432"/>
    </location>
</feature>
<sequence>MTTALENSEEPRGLFFDLFGSFDPSSVTPRLGRLRVKGRQELETPNFLAISSRGVVPHLTPDVISASTTIGGVHMALEDFIERATIGTPPIMNCPGSSPLHTFTALPRSLITVLAPRRTPAVSAPKGNSNTAISVFTSTGFQVLSNKSYISYIAKLHPDIAIPLADVPHGSNPGTKRVPKMGDRTQEWVTELLNSKNDEQAVFAPILPIDSLSQYEYLNQLADELTDGISGLAFYDSDLLPDMPATTSLSRLPRLSLDEPSSPRQILRQVSLGMDIFTIPFIGFATEAGIALTFRFPRPLLDEPAVSDGVGGSVLPLGINMSSKSHTASLKPLSPACTCYTCTTHHRAFVQHLLSADEMLSWTLLQIHNSHVVSEFFTSIRESVRRGTFEVDCDEFARAYESELPEKSGQGPRVRGYHFKSEGPGESKKNKAAWGNLGNFEHGISGLVPDEPAETLEDKGFAEKANTYTSKSRF</sequence>
<keyword evidence="1 5" id="KW-0963">Cytoplasm</keyword>
<comment type="cofactor">
    <cofactor evidence="5">
        <name>Zn(2+)</name>
        <dbReference type="ChEBI" id="CHEBI:29105"/>
    </cofactor>
    <text evidence="5">Binds 1 zinc ion per subunit.</text>
</comment>
<feature type="compositionally biased region" description="Basic and acidic residues" evidence="6">
    <location>
        <begin position="419"/>
        <end position="429"/>
    </location>
</feature>
<organism evidence="8 9">
    <name type="scientific">Lachnellula willkommii</name>
    <dbReference type="NCBI Taxonomy" id="215461"/>
    <lineage>
        <taxon>Eukaryota</taxon>
        <taxon>Fungi</taxon>
        <taxon>Dikarya</taxon>
        <taxon>Ascomycota</taxon>
        <taxon>Pezizomycotina</taxon>
        <taxon>Leotiomycetes</taxon>
        <taxon>Helotiales</taxon>
        <taxon>Lachnaceae</taxon>
        <taxon>Lachnellula</taxon>
    </lineage>
</organism>
<dbReference type="InterPro" id="IPR050852">
    <property type="entry name" value="Queuine_tRNA-ribosyltrfase"/>
</dbReference>
<gene>
    <name evidence="8" type="ORF">LAWI1_G003210</name>
</gene>
<dbReference type="GO" id="GO:0006400">
    <property type="term" value="P:tRNA modification"/>
    <property type="evidence" value="ECO:0007669"/>
    <property type="project" value="InterPro"/>
</dbReference>
<feature type="binding site" evidence="5">
    <location>
        <position position="342"/>
    </location>
    <ligand>
        <name>Zn(2+)</name>
        <dbReference type="ChEBI" id="CHEBI:29105"/>
    </ligand>
</feature>
<comment type="function">
    <text evidence="5">Non-catalytic subunit of the queuine tRNA-ribosyltransferase (TGT) that catalyzes the base-exchange of a guanine (G) residue with queuine (Q) at position 34 (anticodon wobble position) in tRNAs with GU(N) anticodons (tRNA-Asp, -Asn, -His and -Tyr), resulting in the hypermodified nucleoside queuosine (7-(((4,5-cis-dihydroxy-2-cyclopenten-1-yl)amino)methyl)-7-deazaguanosine).</text>
</comment>
<evidence type="ECO:0000256" key="5">
    <source>
        <dbReference type="HAMAP-Rule" id="MF_03043"/>
    </source>
</evidence>
<evidence type="ECO:0000313" key="8">
    <source>
        <dbReference type="EMBL" id="TVY91906.1"/>
    </source>
</evidence>
<keyword evidence="3 5" id="KW-0479">Metal-binding</keyword>
<keyword evidence="9" id="KW-1185">Reference proteome</keyword>
<evidence type="ECO:0000313" key="9">
    <source>
        <dbReference type="Proteomes" id="UP000315522"/>
    </source>
</evidence>
<dbReference type="Gene3D" id="3.20.20.105">
    <property type="entry name" value="Queuine tRNA-ribosyltransferase-like"/>
    <property type="match status" value="1"/>
</dbReference>
<dbReference type="GO" id="GO:0008479">
    <property type="term" value="F:tRNA-guanosine(34) queuine transglycosylase activity"/>
    <property type="evidence" value="ECO:0007669"/>
    <property type="project" value="UniProtKB-UniRule"/>
</dbReference>
<name>A0A559MG27_9HELO</name>
<dbReference type="PANTHER" id="PTHR46064:SF1">
    <property type="entry name" value="QUEUINE TRNA-RIBOSYLTRANSFERASE ACCESSORY SUBUNIT 2"/>
    <property type="match status" value="1"/>
</dbReference>
<dbReference type="NCBIfam" id="TIGR00449">
    <property type="entry name" value="tgt_general"/>
    <property type="match status" value="1"/>
</dbReference>
<comment type="subcellular location">
    <subcellularLocation>
        <location evidence="5">Cytoplasm</location>
    </subcellularLocation>
</comment>
<dbReference type="AlphaFoldDB" id="A0A559MG27"/>